<comment type="caution">
    <text evidence="2">The sequence shown here is derived from an EMBL/GenBank/DDBJ whole genome shotgun (WGS) entry which is preliminary data.</text>
</comment>
<protein>
    <submittedName>
        <fullName evidence="2">Uncharacterized protein</fullName>
    </submittedName>
</protein>
<reference evidence="2" key="1">
    <citation type="submission" date="2020-01" db="EMBL/GenBank/DDBJ databases">
        <authorList>
            <person name="Rat A."/>
        </authorList>
    </citation>
    <scope>NUCLEOTIDE SEQUENCE</scope>
    <source>
        <strain evidence="2">LMG 28251</strain>
    </source>
</reference>
<proteinExistence type="predicted"/>
<dbReference type="Proteomes" id="UP001196068">
    <property type="component" value="Unassembled WGS sequence"/>
</dbReference>
<feature type="transmembrane region" description="Helical" evidence="1">
    <location>
        <begin position="40"/>
        <end position="61"/>
    </location>
</feature>
<dbReference type="AlphaFoldDB" id="A0AAF1KJP2"/>
<organism evidence="2 3">
    <name type="scientific">Plastoroseomonas arctica</name>
    <dbReference type="NCBI Taxonomy" id="1509237"/>
    <lineage>
        <taxon>Bacteria</taxon>
        <taxon>Pseudomonadati</taxon>
        <taxon>Pseudomonadota</taxon>
        <taxon>Alphaproteobacteria</taxon>
        <taxon>Acetobacterales</taxon>
        <taxon>Acetobacteraceae</taxon>
        <taxon>Plastoroseomonas</taxon>
    </lineage>
</organism>
<gene>
    <name evidence="2" type="ORF">GXW79_10680</name>
</gene>
<keyword evidence="1" id="KW-0812">Transmembrane</keyword>
<keyword evidence="1" id="KW-0472">Membrane</keyword>
<accession>A0AAF1KJP2</accession>
<dbReference type="EMBL" id="JAAEDH010000010">
    <property type="protein sequence ID" value="MBR0655545.1"/>
    <property type="molecule type" value="Genomic_DNA"/>
</dbReference>
<reference evidence="2" key="2">
    <citation type="journal article" date="2021" name="Syst. Appl. Microbiol.">
        <title>Roseomonas hellenica sp. nov., isolated from roots of wild-growing Alkanna tinctoria.</title>
        <authorList>
            <person name="Rat A."/>
            <person name="Naranjo H.D."/>
            <person name="Lebbe L."/>
            <person name="Cnockaert M."/>
            <person name="Krigas N."/>
            <person name="Grigoriadou K."/>
            <person name="Maloupa E."/>
            <person name="Willems A."/>
        </authorList>
    </citation>
    <scope>NUCLEOTIDE SEQUENCE</scope>
    <source>
        <strain evidence="2">LMG 28251</strain>
    </source>
</reference>
<evidence type="ECO:0000313" key="2">
    <source>
        <dbReference type="EMBL" id="MBR0655545.1"/>
    </source>
</evidence>
<keyword evidence="1" id="KW-1133">Transmembrane helix</keyword>
<evidence type="ECO:0000313" key="3">
    <source>
        <dbReference type="Proteomes" id="UP001196068"/>
    </source>
</evidence>
<dbReference type="RefSeq" id="WP_211874377.1">
    <property type="nucleotide sequence ID" value="NZ_JAAEDH010000010.1"/>
</dbReference>
<sequence>MTIGPVAQDADPGAMQALVGMKLGRSVDTVAWARATPSGLASIGLLVSSILLSTAVLVWVARRPR</sequence>
<evidence type="ECO:0000256" key="1">
    <source>
        <dbReference type="SAM" id="Phobius"/>
    </source>
</evidence>
<name>A0AAF1KJP2_9PROT</name>
<keyword evidence="3" id="KW-1185">Reference proteome</keyword>